<evidence type="ECO:0000259" key="1">
    <source>
        <dbReference type="SMART" id="SM00256"/>
    </source>
</evidence>
<dbReference type="InterPro" id="IPR036047">
    <property type="entry name" value="F-box-like_dom_sf"/>
</dbReference>
<dbReference type="RefSeq" id="XP_003576278.1">
    <property type="nucleotide sequence ID" value="XM_003576230.4"/>
</dbReference>
<dbReference type="EnsemblPlants" id="PNT64132">
    <property type="protein sequence ID" value="PNT64132"/>
    <property type="gene ID" value="BRADI_4g24807v3"/>
</dbReference>
<gene>
    <name evidence="3" type="primary">LOC100830047</name>
    <name evidence="2" type="ORF">BRADI_4g24807v3</name>
</gene>
<name>A0A0Q3IT27_BRADI</name>
<evidence type="ECO:0000313" key="4">
    <source>
        <dbReference type="Proteomes" id="UP000008810"/>
    </source>
</evidence>
<dbReference type="EMBL" id="CM000883">
    <property type="protein sequence ID" value="PNT64133.1"/>
    <property type="molecule type" value="Genomic_DNA"/>
</dbReference>
<dbReference type="Proteomes" id="UP000008810">
    <property type="component" value="Chromosome 4"/>
</dbReference>
<dbReference type="InterPro" id="IPR001810">
    <property type="entry name" value="F-box_dom"/>
</dbReference>
<accession>A0A0Q3IT27</accession>
<dbReference type="PANTHER" id="PTHR32133:SF392">
    <property type="entry name" value="F-BOX DOMAIN-CONTAINING PROTEIN"/>
    <property type="match status" value="1"/>
</dbReference>
<dbReference type="PANTHER" id="PTHR32133">
    <property type="entry name" value="OS07G0120400 PROTEIN"/>
    <property type="match status" value="1"/>
</dbReference>
<dbReference type="ExpressionAtlas" id="A0A0Q3IT27">
    <property type="expression patterns" value="baseline"/>
</dbReference>
<keyword evidence="4" id="KW-1185">Reference proteome</keyword>
<dbReference type="Pfam" id="PF00646">
    <property type="entry name" value="F-box"/>
    <property type="match status" value="1"/>
</dbReference>
<dbReference type="Gramene" id="PNT64132">
    <property type="protein sequence ID" value="PNT64132"/>
    <property type="gene ID" value="BRADI_4g24807v3"/>
</dbReference>
<organism evidence="2">
    <name type="scientific">Brachypodium distachyon</name>
    <name type="common">Purple false brome</name>
    <name type="synonym">Trachynia distachya</name>
    <dbReference type="NCBI Taxonomy" id="15368"/>
    <lineage>
        <taxon>Eukaryota</taxon>
        <taxon>Viridiplantae</taxon>
        <taxon>Streptophyta</taxon>
        <taxon>Embryophyta</taxon>
        <taxon>Tracheophyta</taxon>
        <taxon>Spermatophyta</taxon>
        <taxon>Magnoliopsida</taxon>
        <taxon>Liliopsida</taxon>
        <taxon>Poales</taxon>
        <taxon>Poaceae</taxon>
        <taxon>BOP clade</taxon>
        <taxon>Pooideae</taxon>
        <taxon>Stipodae</taxon>
        <taxon>Brachypodieae</taxon>
        <taxon>Brachypodium</taxon>
    </lineage>
</organism>
<dbReference type="AlphaFoldDB" id="A0A0Q3IT27"/>
<dbReference type="Gramene" id="KQJ89312">
    <property type="protein sequence ID" value="KQJ89312"/>
    <property type="gene ID" value="BRADI_4g24807v3"/>
</dbReference>
<dbReference type="EMBL" id="CM000883">
    <property type="protein sequence ID" value="KQJ89312.1"/>
    <property type="molecule type" value="Genomic_DNA"/>
</dbReference>
<dbReference type="OrthoDB" id="588921at2759"/>
<dbReference type="GeneID" id="100830047"/>
<dbReference type="Pfam" id="PF23635">
    <property type="entry name" value="Beta-prop_AT5G49610-like"/>
    <property type="match status" value="1"/>
</dbReference>
<sequence length="389" mass="41901">MAPPPPPLVDDIVEEILLRLPPEDPASLARASLVCKPWRRLLSGAAFRRRYREHHGAPPLLGHLRLCRTRKPCFSSFVSGLGRAFPDWLVLDCRHGRALLSAAAAAPSTPGGAPVDLAVWDPITDKLRRLPPIPASPEGGVVKSFNGAVLCGAQGCDHGGGGDCHEGPFRVVFVFSPFRLAVSFTCVYSSESGEWGELASLRRGDAHVDVGSKPSVLVGDALYFSSLDKCILEYRLSTSRLSVILAPEGASILWARVAIIKGEDGVLGFAEVEGSSFVLWSRQVDADGVAGWARSRAIELETLFPVSADDAPGKFRWILVSGFVEGTDVIFVHAFGDTDTYKVQLKSRRVTKLAESYRGIVIPYAGFYIPAMKSASTGDEGPRGDAWST</sequence>
<protein>
    <recommendedName>
        <fullName evidence="1">F-box domain-containing protein</fullName>
    </recommendedName>
</protein>
<dbReference type="EMBL" id="CM000883">
    <property type="protein sequence ID" value="PNT64132.1"/>
    <property type="molecule type" value="Genomic_DNA"/>
</dbReference>
<evidence type="ECO:0000313" key="3">
    <source>
        <dbReference type="EnsemblPlants" id="KQJ89312"/>
    </source>
</evidence>
<reference evidence="2" key="2">
    <citation type="submission" date="2017-06" db="EMBL/GenBank/DDBJ databases">
        <title>WGS assembly of Brachypodium distachyon.</title>
        <authorList>
            <consortium name="The International Brachypodium Initiative"/>
            <person name="Lucas S."/>
            <person name="Harmon-Smith M."/>
            <person name="Lail K."/>
            <person name="Tice H."/>
            <person name="Grimwood J."/>
            <person name="Bruce D."/>
            <person name="Barry K."/>
            <person name="Shu S."/>
            <person name="Lindquist E."/>
            <person name="Wang M."/>
            <person name="Pitluck S."/>
            <person name="Vogel J.P."/>
            <person name="Garvin D.F."/>
            <person name="Mockler T.C."/>
            <person name="Schmutz J."/>
            <person name="Rokhsar D."/>
            <person name="Bevan M.W."/>
        </authorList>
    </citation>
    <scope>NUCLEOTIDE SEQUENCE</scope>
    <source>
        <strain evidence="2">Bd21</strain>
    </source>
</reference>
<dbReference type="EnsemblPlants" id="PNT64133">
    <property type="protein sequence ID" value="PNT64133"/>
    <property type="gene ID" value="BRADI_4g24807v3"/>
</dbReference>
<dbReference type="EnsemblPlants" id="KQJ89312">
    <property type="protein sequence ID" value="KQJ89312"/>
    <property type="gene ID" value="BRADI_4g24807v3"/>
</dbReference>
<dbReference type="KEGG" id="bdi:100830047"/>
<reference evidence="2 3" key="1">
    <citation type="journal article" date="2010" name="Nature">
        <title>Genome sequencing and analysis of the model grass Brachypodium distachyon.</title>
        <authorList>
            <consortium name="International Brachypodium Initiative"/>
        </authorList>
    </citation>
    <scope>NUCLEOTIDE SEQUENCE [LARGE SCALE GENOMIC DNA]</scope>
    <source>
        <strain evidence="2 3">Bd21</strain>
    </source>
</reference>
<dbReference type="SMART" id="SM00256">
    <property type="entry name" value="FBOX"/>
    <property type="match status" value="1"/>
</dbReference>
<feature type="domain" description="F-box" evidence="1">
    <location>
        <begin position="8"/>
        <end position="51"/>
    </location>
</feature>
<dbReference type="Gene3D" id="1.20.1280.50">
    <property type="match status" value="1"/>
</dbReference>
<dbReference type="SUPFAM" id="SSF81383">
    <property type="entry name" value="F-box domain"/>
    <property type="match status" value="1"/>
</dbReference>
<dbReference type="InterPro" id="IPR056594">
    <property type="entry name" value="AT5G49610-like_b-prop"/>
</dbReference>
<reference evidence="3" key="3">
    <citation type="submission" date="2018-08" db="UniProtKB">
        <authorList>
            <consortium name="EnsemblPlants"/>
        </authorList>
    </citation>
    <scope>IDENTIFICATION</scope>
    <source>
        <strain evidence="3">cv. Bd21</strain>
    </source>
</reference>
<proteinExistence type="predicted"/>
<evidence type="ECO:0000313" key="2">
    <source>
        <dbReference type="EMBL" id="KQJ89312.1"/>
    </source>
</evidence>
<dbReference type="Gramene" id="PNT64133">
    <property type="protein sequence ID" value="PNT64133"/>
    <property type="gene ID" value="BRADI_4g24807v3"/>
</dbReference>